<dbReference type="Proteomes" id="UP000297454">
    <property type="component" value="Unassembled WGS sequence"/>
</dbReference>
<reference evidence="8 9" key="1">
    <citation type="submission" date="2019-01" db="EMBL/GenBank/DDBJ databases">
        <title>Draft Genome Sequences of Helcococcus ovis Strains Isolated from the Uterus and Vagina of Dairy Cows with Metritis.</title>
        <authorList>
            <person name="Cunha F."/>
            <person name="Jeon S.J."/>
            <person name="Kutzer P."/>
            <person name="Galvao K.N."/>
        </authorList>
    </citation>
    <scope>NUCLEOTIDE SEQUENCE [LARGE SCALE GENOMIC DNA]</scope>
    <source>
        <strain evidence="8 9">KG-37</strain>
    </source>
</reference>
<feature type="binding site" evidence="7">
    <location>
        <position position="153"/>
    </location>
    <ligand>
        <name>substrate</name>
    </ligand>
</feature>
<keyword evidence="4 7" id="KW-0808">Transferase</keyword>
<dbReference type="Gene3D" id="3.40.50.150">
    <property type="entry name" value="Vaccinia Virus protein VP39"/>
    <property type="match status" value="1"/>
</dbReference>
<accession>A0A4R9C664</accession>
<comment type="caution">
    <text evidence="8">The sequence shown here is derived from an EMBL/GenBank/DDBJ whole genome shotgun (WGS) entry which is preliminary data.</text>
</comment>
<sequence length="211" mass="24916">MRIRFKKFAIPELQENDLVYFDPKNNNGRWNEIFENNNPIHLEIGAGRGGFVATLAEQNPDINYVAIEMDANILVYAGRLFLERSLKNIRAIRGFAEYLGDHFNEDEISKIYINFSNPWPKKKQHKRRLTHPRHLKIYKEILKNGGEIEFKTDDRPFFEDSLEYFKESGFEILEYSFDLKLEDKPDNIVTEYESKWRGMGVPICYARVKSV</sequence>
<feature type="binding site" evidence="7">
    <location>
        <begin position="190"/>
        <end position="193"/>
    </location>
    <ligand>
        <name>substrate</name>
    </ligand>
</feature>
<dbReference type="GO" id="GO:0043527">
    <property type="term" value="C:tRNA methyltransferase complex"/>
    <property type="evidence" value="ECO:0007669"/>
    <property type="project" value="TreeGrafter"/>
</dbReference>
<dbReference type="InterPro" id="IPR055361">
    <property type="entry name" value="tRNA_methyltr_TrmB_bact"/>
</dbReference>
<feature type="binding site" evidence="7">
    <location>
        <position position="68"/>
    </location>
    <ligand>
        <name>S-adenosyl-L-methionine</name>
        <dbReference type="ChEBI" id="CHEBI:59789"/>
    </ligand>
</feature>
<evidence type="ECO:0000256" key="5">
    <source>
        <dbReference type="ARBA" id="ARBA00022691"/>
    </source>
</evidence>
<keyword evidence="9" id="KW-1185">Reference proteome</keyword>
<dbReference type="AlphaFoldDB" id="A0A4R9C664"/>
<comment type="caution">
    <text evidence="7">Lacks conserved residue(s) required for the propagation of feature annotation.</text>
</comment>
<evidence type="ECO:0000313" key="9">
    <source>
        <dbReference type="Proteomes" id="UP000297454"/>
    </source>
</evidence>
<evidence type="ECO:0000256" key="7">
    <source>
        <dbReference type="HAMAP-Rule" id="MF_01057"/>
    </source>
</evidence>
<dbReference type="RefSeq" id="WP_134744031.1">
    <property type="nucleotide sequence ID" value="NZ_CP119761.1"/>
</dbReference>
<feature type="binding site" evidence="7">
    <location>
        <position position="117"/>
    </location>
    <ligand>
        <name>S-adenosyl-L-methionine</name>
        <dbReference type="ChEBI" id="CHEBI:59789"/>
    </ligand>
</feature>
<dbReference type="NCBIfam" id="NF001080">
    <property type="entry name" value="PRK00121.2-2"/>
    <property type="match status" value="1"/>
</dbReference>
<dbReference type="PANTHER" id="PTHR23417:SF14">
    <property type="entry name" value="PENTACOTRIPEPTIDE-REPEAT REGION OF PRORP DOMAIN-CONTAINING PROTEIN"/>
    <property type="match status" value="1"/>
</dbReference>
<comment type="function">
    <text evidence="2 7">Catalyzes the formation of N(7)-methylguanine at position 46 (m7G46) in tRNA.</text>
</comment>
<evidence type="ECO:0000313" key="8">
    <source>
        <dbReference type="EMBL" id="TFF67662.1"/>
    </source>
</evidence>
<dbReference type="PROSITE" id="PS51625">
    <property type="entry name" value="SAM_MT_TRMB"/>
    <property type="match status" value="1"/>
</dbReference>
<feature type="binding site" evidence="7">
    <location>
        <position position="121"/>
    </location>
    <ligand>
        <name>substrate</name>
    </ligand>
</feature>
<keyword evidence="3 7" id="KW-0489">Methyltransferase</keyword>
<comment type="similarity">
    <text evidence="7">Belongs to the class I-like SAM-binding methyltransferase superfamily. TrmB family.</text>
</comment>
<feature type="binding site" evidence="7">
    <location>
        <position position="43"/>
    </location>
    <ligand>
        <name>S-adenosyl-L-methionine</name>
        <dbReference type="ChEBI" id="CHEBI:59789"/>
    </ligand>
</feature>
<comment type="catalytic activity">
    <reaction evidence="1 7">
        <text>guanosine(46) in tRNA + S-adenosyl-L-methionine = N(7)-methylguanosine(46) in tRNA + S-adenosyl-L-homocysteine</text>
        <dbReference type="Rhea" id="RHEA:42708"/>
        <dbReference type="Rhea" id="RHEA-COMP:10188"/>
        <dbReference type="Rhea" id="RHEA-COMP:10189"/>
        <dbReference type="ChEBI" id="CHEBI:57856"/>
        <dbReference type="ChEBI" id="CHEBI:59789"/>
        <dbReference type="ChEBI" id="CHEBI:74269"/>
        <dbReference type="ChEBI" id="CHEBI:74480"/>
        <dbReference type="EC" id="2.1.1.33"/>
    </reaction>
</comment>
<protein>
    <recommendedName>
        <fullName evidence="7">tRNA (guanine-N(7)-)-methyltransferase</fullName>
        <ecNumber evidence="7">2.1.1.33</ecNumber>
    </recommendedName>
    <alternativeName>
        <fullName evidence="7">tRNA (guanine(46)-N(7))-methyltransferase</fullName>
    </alternativeName>
    <alternativeName>
        <fullName evidence="7">tRNA(m7G46)-methyltransferase</fullName>
    </alternativeName>
</protein>
<dbReference type="Pfam" id="PF02390">
    <property type="entry name" value="Methyltransf_4"/>
    <property type="match status" value="1"/>
</dbReference>
<gene>
    <name evidence="7 8" type="primary">trmB</name>
    <name evidence="8" type="ORF">EQF91_00255</name>
</gene>
<dbReference type="UniPathway" id="UPA00989"/>
<name>A0A4R9C664_9FIRM</name>
<dbReference type="InterPro" id="IPR029063">
    <property type="entry name" value="SAM-dependent_MTases_sf"/>
</dbReference>
<dbReference type="CDD" id="cd02440">
    <property type="entry name" value="AdoMet_MTases"/>
    <property type="match status" value="1"/>
</dbReference>
<dbReference type="PANTHER" id="PTHR23417">
    <property type="entry name" value="3-DEOXY-D-MANNO-OCTULOSONIC-ACID TRANSFERASE/TRNA GUANINE-N 7 - -METHYLTRANSFERASE"/>
    <property type="match status" value="1"/>
</dbReference>
<dbReference type="GO" id="GO:0008176">
    <property type="term" value="F:tRNA (guanine(46)-N7)-methyltransferase activity"/>
    <property type="evidence" value="ECO:0007669"/>
    <property type="project" value="UniProtKB-UniRule"/>
</dbReference>
<evidence type="ECO:0000256" key="6">
    <source>
        <dbReference type="ARBA" id="ARBA00022694"/>
    </source>
</evidence>
<dbReference type="EC" id="2.1.1.33" evidence="7"/>
<evidence type="ECO:0000256" key="4">
    <source>
        <dbReference type="ARBA" id="ARBA00022679"/>
    </source>
</evidence>
<dbReference type="HAMAP" id="MF_01057">
    <property type="entry name" value="tRNA_methyltr_TrmB"/>
    <property type="match status" value="1"/>
</dbReference>
<dbReference type="EMBL" id="SCFR01000001">
    <property type="protein sequence ID" value="TFF67662.1"/>
    <property type="molecule type" value="Genomic_DNA"/>
</dbReference>
<keyword evidence="5 7" id="KW-0949">S-adenosyl-L-methionine</keyword>
<proteinExistence type="inferred from homology"/>
<evidence type="ECO:0000256" key="2">
    <source>
        <dbReference type="ARBA" id="ARBA00003015"/>
    </source>
</evidence>
<evidence type="ECO:0000256" key="3">
    <source>
        <dbReference type="ARBA" id="ARBA00022603"/>
    </source>
</evidence>
<organism evidence="8 9">
    <name type="scientific">Helcococcus ovis</name>
    <dbReference type="NCBI Taxonomy" id="72026"/>
    <lineage>
        <taxon>Bacteria</taxon>
        <taxon>Bacillati</taxon>
        <taxon>Bacillota</taxon>
        <taxon>Tissierellia</taxon>
        <taxon>Tissierellales</taxon>
        <taxon>Peptoniphilaceae</taxon>
        <taxon>Helcococcus</taxon>
    </lineage>
</organism>
<dbReference type="SUPFAM" id="SSF53335">
    <property type="entry name" value="S-adenosyl-L-methionine-dependent methyltransferases"/>
    <property type="match status" value="1"/>
</dbReference>
<dbReference type="InterPro" id="IPR003358">
    <property type="entry name" value="tRNA_(Gua-N-7)_MeTrfase_Trmb"/>
</dbReference>
<keyword evidence="6 7" id="KW-0819">tRNA processing</keyword>
<dbReference type="NCBIfam" id="TIGR00091">
    <property type="entry name" value="tRNA (guanosine(46)-N7)-methyltransferase TrmB"/>
    <property type="match status" value="1"/>
</dbReference>
<comment type="pathway">
    <text evidence="7">tRNA modification; N(7)-methylguanine-tRNA biosynthesis.</text>
</comment>
<evidence type="ECO:0000256" key="1">
    <source>
        <dbReference type="ARBA" id="ARBA00000142"/>
    </source>
</evidence>